<comment type="caution">
    <text evidence="2">The sequence shown here is derived from an EMBL/GenBank/DDBJ whole genome shotgun (WGS) entry which is preliminary data.</text>
</comment>
<evidence type="ECO:0000256" key="1">
    <source>
        <dbReference type="SAM" id="MobiDB-lite"/>
    </source>
</evidence>
<feature type="region of interest" description="Disordered" evidence="1">
    <location>
        <begin position="45"/>
        <end position="75"/>
    </location>
</feature>
<keyword evidence="3" id="KW-1185">Reference proteome</keyword>
<gene>
    <name evidence="2" type="ORF">DLD82_03745</name>
</gene>
<accession>A0A2V2N6J3</accession>
<sequence>MVVGYWISTGKASIRNNEQGKKKMLTYETGREPDRIIPPLHEERVRSCTGSGPRSDPPPEFGILPKSGTLLVHRS</sequence>
<name>A0A2V2N6J3_9EURY</name>
<reference evidence="2 3" key="1">
    <citation type="submission" date="2018-05" db="EMBL/GenBank/DDBJ databases">
        <title>Draft genome of Methanospirillum stamsii Pt1.</title>
        <authorList>
            <person name="Dueholm M.S."/>
            <person name="Nielsen P.H."/>
            <person name="Bakmann L.F."/>
            <person name="Otzen D.E."/>
        </authorList>
    </citation>
    <scope>NUCLEOTIDE SEQUENCE [LARGE SCALE GENOMIC DNA]</scope>
    <source>
        <strain evidence="2 3">Pt1</strain>
    </source>
</reference>
<protein>
    <submittedName>
        <fullName evidence="2">Uncharacterized protein</fullName>
    </submittedName>
</protein>
<dbReference type="AlphaFoldDB" id="A0A2V2N6J3"/>
<dbReference type="GeneID" id="97609475"/>
<dbReference type="RefSeq" id="WP_109939769.1">
    <property type="nucleotide sequence ID" value="NZ_CP176366.1"/>
</dbReference>
<dbReference type="EMBL" id="QGMZ01000008">
    <property type="protein sequence ID" value="PWR75704.1"/>
    <property type="molecule type" value="Genomic_DNA"/>
</dbReference>
<evidence type="ECO:0000313" key="3">
    <source>
        <dbReference type="Proteomes" id="UP000245934"/>
    </source>
</evidence>
<organism evidence="2 3">
    <name type="scientific">Methanospirillum stamsii</name>
    <dbReference type="NCBI Taxonomy" id="1277351"/>
    <lineage>
        <taxon>Archaea</taxon>
        <taxon>Methanobacteriati</taxon>
        <taxon>Methanobacteriota</taxon>
        <taxon>Stenosarchaea group</taxon>
        <taxon>Methanomicrobia</taxon>
        <taxon>Methanomicrobiales</taxon>
        <taxon>Methanospirillaceae</taxon>
        <taxon>Methanospirillum</taxon>
    </lineage>
</organism>
<proteinExistence type="predicted"/>
<evidence type="ECO:0000313" key="2">
    <source>
        <dbReference type="EMBL" id="PWR75704.1"/>
    </source>
</evidence>
<dbReference type="Proteomes" id="UP000245934">
    <property type="component" value="Unassembled WGS sequence"/>
</dbReference>